<reference evidence="2" key="1">
    <citation type="submission" date="2022-11" db="UniProtKB">
        <authorList>
            <consortium name="WormBaseParasite"/>
        </authorList>
    </citation>
    <scope>IDENTIFICATION</scope>
</reference>
<evidence type="ECO:0000313" key="1">
    <source>
        <dbReference type="Proteomes" id="UP000887578"/>
    </source>
</evidence>
<protein>
    <submittedName>
        <fullName evidence="2">Uncharacterized protein</fullName>
    </submittedName>
</protein>
<dbReference type="Proteomes" id="UP000887578">
    <property type="component" value="Unplaced"/>
</dbReference>
<evidence type="ECO:0000313" key="2">
    <source>
        <dbReference type="WBParaSite" id="PDA_v2.g26015.t1"/>
    </source>
</evidence>
<sequence>MENDPKLHNAFLKFDPSTAVKQDFPYPSSIMYYIKTCQKEFEFYYKFVKTCKYFYSPTDPVPCFYLGNVVHLNPGQKLIIRVFTQIYHLLPDDLKKIKKIWLMGDFRVTPVSLPLRYYSCILNNLFLSNIHGLLISKQNISFNDFQLLISSKTLTKLSIVAGASVMDESDNTRVKLDKILECVPNIHSFTFDFPDAGTAKYVKKIMTLINPLKMNHFVLRNIIKPFDFETFSAFMKINPKILYQLNFSNDCPLPRECIQKLQAFVDEIIANGESENPPPQISFPGSNEEAQKTLKVLLKKYKNR</sequence>
<dbReference type="WBParaSite" id="PDA_v2.g26015.t1">
    <property type="protein sequence ID" value="PDA_v2.g26015.t1"/>
    <property type="gene ID" value="PDA_v2.g26015"/>
</dbReference>
<name>A0A914QA37_9BILA</name>
<accession>A0A914QA37</accession>
<keyword evidence="1" id="KW-1185">Reference proteome</keyword>
<proteinExistence type="predicted"/>
<organism evidence="1 2">
    <name type="scientific">Panagrolaimus davidi</name>
    <dbReference type="NCBI Taxonomy" id="227884"/>
    <lineage>
        <taxon>Eukaryota</taxon>
        <taxon>Metazoa</taxon>
        <taxon>Ecdysozoa</taxon>
        <taxon>Nematoda</taxon>
        <taxon>Chromadorea</taxon>
        <taxon>Rhabditida</taxon>
        <taxon>Tylenchina</taxon>
        <taxon>Panagrolaimomorpha</taxon>
        <taxon>Panagrolaimoidea</taxon>
        <taxon>Panagrolaimidae</taxon>
        <taxon>Panagrolaimus</taxon>
    </lineage>
</organism>
<dbReference type="AlphaFoldDB" id="A0A914QA37"/>